<dbReference type="CDD" id="cd02440">
    <property type="entry name" value="AdoMet_MTases"/>
    <property type="match status" value="1"/>
</dbReference>
<dbReference type="SUPFAM" id="SSF53335">
    <property type="entry name" value="S-adenosyl-L-methionine-dependent methyltransferases"/>
    <property type="match status" value="1"/>
</dbReference>
<evidence type="ECO:0000313" key="1">
    <source>
        <dbReference type="EMBL" id="ACF14424.1"/>
    </source>
</evidence>
<dbReference type="EMBL" id="CP001100">
    <property type="protein sequence ID" value="ACF14424.1"/>
    <property type="molecule type" value="Genomic_DNA"/>
</dbReference>
<accession>B3QUS3</accession>
<dbReference type="GO" id="GO:0032259">
    <property type="term" value="P:methylation"/>
    <property type="evidence" value="ECO:0007669"/>
    <property type="project" value="UniProtKB-KW"/>
</dbReference>
<reference evidence="1 2" key="1">
    <citation type="submission" date="2008-06" db="EMBL/GenBank/DDBJ databases">
        <title>Complete sequence of Chloroherpeton thalassium ATCC 35110.</title>
        <authorList>
            <consortium name="US DOE Joint Genome Institute"/>
            <person name="Lucas S."/>
            <person name="Copeland A."/>
            <person name="Lapidus A."/>
            <person name="Glavina del Rio T."/>
            <person name="Dalin E."/>
            <person name="Tice H."/>
            <person name="Bruce D."/>
            <person name="Goodwin L."/>
            <person name="Pitluck S."/>
            <person name="Schmutz J."/>
            <person name="Larimer F."/>
            <person name="Land M."/>
            <person name="Hauser L."/>
            <person name="Kyrpides N."/>
            <person name="Mikhailova N."/>
            <person name="Liu Z."/>
            <person name="Li T."/>
            <person name="Zhao F."/>
            <person name="Overmann J."/>
            <person name="Bryant D.A."/>
            <person name="Richardson P."/>
        </authorList>
    </citation>
    <scope>NUCLEOTIDE SEQUENCE [LARGE SCALE GENOMIC DNA]</scope>
    <source>
        <strain evidence="2">ATCC 35110 / GB-78</strain>
    </source>
</reference>
<dbReference type="RefSeq" id="WP_012500507.1">
    <property type="nucleotide sequence ID" value="NC_011026.1"/>
</dbReference>
<dbReference type="InterPro" id="IPR029063">
    <property type="entry name" value="SAM-dependent_MTases_sf"/>
</dbReference>
<dbReference type="OrthoDB" id="2370471at2"/>
<keyword evidence="1" id="KW-0489">Methyltransferase</keyword>
<protein>
    <submittedName>
        <fullName evidence="1">Methyltransferase type 12</fullName>
    </submittedName>
</protein>
<dbReference type="Proteomes" id="UP000001208">
    <property type="component" value="Chromosome"/>
</dbReference>
<keyword evidence="2" id="KW-1185">Reference proteome</keyword>
<keyword evidence="1" id="KW-0808">Transferase</keyword>
<dbReference type="AlphaFoldDB" id="B3QUS3"/>
<proteinExistence type="predicted"/>
<dbReference type="Gene3D" id="3.40.50.150">
    <property type="entry name" value="Vaccinia Virus protein VP39"/>
    <property type="match status" value="1"/>
</dbReference>
<dbReference type="STRING" id="517418.Ctha_1970"/>
<sequence>MMEEVSCPISHSQEYERLFQVSDRFDLQNGAVWQVKKSKRSGLVLLSPRPSLDEIAAYYESADYDPFVSVESQNSFRQKVYTLLRNLISLRSKANAVLAHSGFQSGGTYRVLEIGCATGEFLLELNKQAERMDLKLFGVEVSEKAARFARDYNGLNVFHGDLLSAPYEESFDLIAMWHSLEHIHQINETLGKIKSLLQPDGVLMVAMPNVESTDAKFYRENWVAFDAPRHLYHFSPRTFGELLKKHHLEVFDMHGLMLDSLYNAFLSESLIAATKGKGAMKFLYFLRAGFIGIKAAIDSVHPGLASSVVYYIRHSNH</sequence>
<dbReference type="KEGG" id="cts:Ctha_1970"/>
<dbReference type="GO" id="GO:0008168">
    <property type="term" value="F:methyltransferase activity"/>
    <property type="evidence" value="ECO:0007669"/>
    <property type="project" value="UniProtKB-KW"/>
</dbReference>
<gene>
    <name evidence="1" type="ordered locus">Ctha_1970</name>
</gene>
<evidence type="ECO:0000313" key="2">
    <source>
        <dbReference type="Proteomes" id="UP000001208"/>
    </source>
</evidence>
<dbReference type="Pfam" id="PF13489">
    <property type="entry name" value="Methyltransf_23"/>
    <property type="match status" value="1"/>
</dbReference>
<name>B3QUS3_CHLT3</name>
<dbReference type="eggNOG" id="COG2227">
    <property type="taxonomic scope" value="Bacteria"/>
</dbReference>
<dbReference type="HOGENOM" id="CLU_068669_1_0_10"/>
<organism evidence="1 2">
    <name type="scientific">Chloroherpeton thalassium (strain ATCC 35110 / GB-78)</name>
    <dbReference type="NCBI Taxonomy" id="517418"/>
    <lineage>
        <taxon>Bacteria</taxon>
        <taxon>Pseudomonadati</taxon>
        <taxon>Chlorobiota</taxon>
        <taxon>Chlorobiia</taxon>
        <taxon>Chlorobiales</taxon>
        <taxon>Chloroherpetonaceae</taxon>
        <taxon>Chloroherpeton</taxon>
    </lineage>
</organism>
<dbReference type="PANTHER" id="PTHR43861">
    <property type="entry name" value="TRANS-ACONITATE 2-METHYLTRANSFERASE-RELATED"/>
    <property type="match status" value="1"/>
</dbReference>